<dbReference type="HOGENOM" id="CLU_1649381_0_0_7"/>
<dbReference type="SUPFAM" id="SSF50156">
    <property type="entry name" value="PDZ domain-like"/>
    <property type="match status" value="1"/>
</dbReference>
<sequence>MKSALRLQMNFSRILLLLLSGMFLAGCQLKSDPIDIGYQPMPRPLMGLRLKVIQKELHVVEEEGKEKTSKEQDRALLVMDCKPDSPAQKGGVLPGDILLEIDGVPVQGMRDSTFIMQRKRPGGNVALTLFRNGKIVKLGIHLPVDVPVTKAVKTTGGEAS</sequence>
<dbReference type="SMART" id="SM00228">
    <property type="entry name" value="PDZ"/>
    <property type="match status" value="1"/>
</dbReference>
<organism evidence="2 3">
    <name type="scientific">Maridesulfovibrio salexigens (strain ATCC 14822 / DSM 2638 / NCIMB 8403 / VKM B-1763)</name>
    <name type="common">Desulfovibrio salexigens</name>
    <dbReference type="NCBI Taxonomy" id="526222"/>
    <lineage>
        <taxon>Bacteria</taxon>
        <taxon>Pseudomonadati</taxon>
        <taxon>Thermodesulfobacteriota</taxon>
        <taxon>Desulfovibrionia</taxon>
        <taxon>Desulfovibrionales</taxon>
        <taxon>Desulfovibrionaceae</taxon>
        <taxon>Maridesulfovibrio</taxon>
    </lineage>
</organism>
<dbReference type="OrthoDB" id="9795827at2"/>
<dbReference type="EMBL" id="CP001649">
    <property type="protein sequence ID" value="ACS78459.1"/>
    <property type="molecule type" value="Genomic_DNA"/>
</dbReference>
<dbReference type="RefSeq" id="WP_012765985.1">
    <property type="nucleotide sequence ID" value="NC_012881.1"/>
</dbReference>
<dbReference type="PROSITE" id="PS50106">
    <property type="entry name" value="PDZ"/>
    <property type="match status" value="1"/>
</dbReference>
<name>C6BWX9_MARSD</name>
<accession>C6BWX9</accession>
<dbReference type="STRING" id="526222.Desal_0392"/>
<dbReference type="Proteomes" id="UP000002601">
    <property type="component" value="Chromosome"/>
</dbReference>
<proteinExistence type="predicted"/>
<feature type="domain" description="PDZ" evidence="1">
    <location>
        <begin position="35"/>
        <end position="133"/>
    </location>
</feature>
<dbReference type="Gene3D" id="2.30.42.10">
    <property type="match status" value="1"/>
</dbReference>
<dbReference type="InterPro" id="IPR036034">
    <property type="entry name" value="PDZ_sf"/>
</dbReference>
<reference evidence="2 3" key="1">
    <citation type="submission" date="2009-06" db="EMBL/GenBank/DDBJ databases">
        <title>Complete sequence of Desulfovibrio salexigens DSM 2638.</title>
        <authorList>
            <consortium name="US DOE Joint Genome Institute"/>
            <person name="Lucas S."/>
            <person name="Copeland A."/>
            <person name="Lapidus A."/>
            <person name="Glavina del Rio T."/>
            <person name="Tice H."/>
            <person name="Bruce D."/>
            <person name="Goodwin L."/>
            <person name="Pitluck S."/>
            <person name="Munk A.C."/>
            <person name="Brettin T."/>
            <person name="Detter J.C."/>
            <person name="Han C."/>
            <person name="Tapia R."/>
            <person name="Larimer F."/>
            <person name="Land M."/>
            <person name="Hauser L."/>
            <person name="Kyrpides N."/>
            <person name="Anderson I."/>
            <person name="Wall J.D."/>
            <person name="Arkin A.P."/>
            <person name="Dehal P."/>
            <person name="Chivian D."/>
            <person name="Giles B."/>
            <person name="Hazen T.C."/>
        </authorList>
    </citation>
    <scope>NUCLEOTIDE SEQUENCE [LARGE SCALE GENOMIC DNA]</scope>
    <source>
        <strain evidence="3">ATCC 14822 / DSM 2638 / NCIMB 8403 / VKM B-1763</strain>
    </source>
</reference>
<protein>
    <submittedName>
        <fullName evidence="2">PDZ/DHR/GLGF domain protein</fullName>
    </submittedName>
</protein>
<keyword evidence="3" id="KW-1185">Reference proteome</keyword>
<evidence type="ECO:0000313" key="3">
    <source>
        <dbReference type="Proteomes" id="UP000002601"/>
    </source>
</evidence>
<gene>
    <name evidence="2" type="ordered locus">Desal_0392</name>
</gene>
<dbReference type="Pfam" id="PF13180">
    <property type="entry name" value="PDZ_2"/>
    <property type="match status" value="1"/>
</dbReference>
<evidence type="ECO:0000259" key="1">
    <source>
        <dbReference type="PROSITE" id="PS50106"/>
    </source>
</evidence>
<dbReference type="AlphaFoldDB" id="C6BWX9"/>
<dbReference type="PROSITE" id="PS51257">
    <property type="entry name" value="PROKAR_LIPOPROTEIN"/>
    <property type="match status" value="1"/>
</dbReference>
<dbReference type="KEGG" id="dsa:Desal_0392"/>
<dbReference type="InterPro" id="IPR001478">
    <property type="entry name" value="PDZ"/>
</dbReference>
<evidence type="ECO:0000313" key="2">
    <source>
        <dbReference type="EMBL" id="ACS78459.1"/>
    </source>
</evidence>